<comment type="caution">
    <text evidence="1">The sequence shown here is derived from an EMBL/GenBank/DDBJ whole genome shotgun (WGS) entry which is preliminary data.</text>
</comment>
<proteinExistence type="predicted"/>
<protein>
    <submittedName>
        <fullName evidence="1">17414_t:CDS:1</fullName>
    </submittedName>
</protein>
<reference evidence="1" key="1">
    <citation type="submission" date="2021-06" db="EMBL/GenBank/DDBJ databases">
        <authorList>
            <person name="Kallberg Y."/>
            <person name="Tangrot J."/>
            <person name="Rosling A."/>
        </authorList>
    </citation>
    <scope>NUCLEOTIDE SEQUENCE</scope>
    <source>
        <strain evidence="1">MA461A</strain>
    </source>
</reference>
<name>A0ACA9K7B8_9GLOM</name>
<evidence type="ECO:0000313" key="2">
    <source>
        <dbReference type="Proteomes" id="UP000789920"/>
    </source>
</evidence>
<sequence>MENEDVIESINDSKNVEMDFESDNSLIDNSISSSSIPLRHDSIDFNNRDQSIATNLDYINPSYQQSYQQSSESSTSSYQQSSEFSTSSSQANAMKSGLLNRVGTYVSTTLRGADDFPSSETIRVVFHAHLPPNIEFHFERAIPCVVGNIDELGKWEFPIVKLKQPYSRHMHRTTYWVSDPVTIPASNFETGNHRVLRNLLSEQNQFDVVHQIRIAGSDYWTKTVHDFEFLNFIWQSLTPTNTRNKLFEYRIILGQFQEYTRQETTQKFIVDCLKSTRDREKEKRLFLCVLIGYYIFLRQVNVISDVNLNPKFPSSEFFDCLNKFQPENWLSDTPEILLIAIHALIRNNMYQESADWFKRMFAYAPLVDPGYSFIDVVAERNLNLKRLFDFLPKYVTPHVNKIEDPRVYARVGAWLIRLCEDMDQLFRVWGEVIDHNKERDRLLKKPFLEHVHYLISDFKDAKSLKKYFDKIPDHFKKKVDEAFRQKSFKLINSPTYNWNKLDTEEMLAILKNPEFNWNKSELLEVLHEISQSNQWYILYMFLDLFSYWFQLEPQEIPSDKIPAICGQWYQHVLDHVNEKKDRYVYTVFSYLSQIYPKLEGHWNILFILVGIAIDRVKQCPEDKILSTVRQIDFQQDIVQSFLRMVKDILKFSIKNTDQTLIKKIRLICDCDSEILNVPNA</sequence>
<evidence type="ECO:0000313" key="1">
    <source>
        <dbReference type="EMBL" id="CAG8457376.1"/>
    </source>
</evidence>
<gene>
    <name evidence="1" type="ORF">RPERSI_LOCUS6</name>
</gene>
<dbReference type="EMBL" id="CAJVQC010000001">
    <property type="protein sequence ID" value="CAG8457376.1"/>
    <property type="molecule type" value="Genomic_DNA"/>
</dbReference>
<dbReference type="Proteomes" id="UP000789920">
    <property type="component" value="Unassembled WGS sequence"/>
</dbReference>
<keyword evidence="2" id="KW-1185">Reference proteome</keyword>
<organism evidence="1 2">
    <name type="scientific">Racocetra persica</name>
    <dbReference type="NCBI Taxonomy" id="160502"/>
    <lineage>
        <taxon>Eukaryota</taxon>
        <taxon>Fungi</taxon>
        <taxon>Fungi incertae sedis</taxon>
        <taxon>Mucoromycota</taxon>
        <taxon>Glomeromycotina</taxon>
        <taxon>Glomeromycetes</taxon>
        <taxon>Diversisporales</taxon>
        <taxon>Gigasporaceae</taxon>
        <taxon>Racocetra</taxon>
    </lineage>
</organism>
<accession>A0ACA9K7B8</accession>